<proteinExistence type="inferred from homology"/>
<dbReference type="AlphaFoldDB" id="A0A672H2X3"/>
<dbReference type="InParanoid" id="A0A672H2X3"/>
<evidence type="ECO:0000256" key="2">
    <source>
        <dbReference type="SAM" id="MobiDB-lite"/>
    </source>
</evidence>
<evidence type="ECO:0000313" key="4">
    <source>
        <dbReference type="Proteomes" id="UP000472267"/>
    </source>
</evidence>
<dbReference type="PANTHER" id="PTHR24117">
    <property type="entry name" value="AGAP007537-PB"/>
    <property type="match status" value="1"/>
</dbReference>
<dbReference type="Ensembl" id="ENSSFAT00005022130.1">
    <property type="protein sequence ID" value="ENSSFAP00005021259.1"/>
    <property type="gene ID" value="ENSSFAG00005011076.1"/>
</dbReference>
<evidence type="ECO:0000256" key="1">
    <source>
        <dbReference type="ARBA" id="ARBA00034703"/>
    </source>
</evidence>
<dbReference type="Proteomes" id="UP000472267">
    <property type="component" value="Unassembled WGS sequence"/>
</dbReference>
<dbReference type="PANTHER" id="PTHR24117:SF8">
    <property type="entry name" value="BCL-6 COREPRESSOR"/>
    <property type="match status" value="1"/>
</dbReference>
<dbReference type="InterPro" id="IPR047144">
    <property type="entry name" value="BCOR-like"/>
</dbReference>
<evidence type="ECO:0008006" key="5">
    <source>
        <dbReference type="Google" id="ProtNLM"/>
    </source>
</evidence>
<feature type="region of interest" description="Disordered" evidence="2">
    <location>
        <begin position="224"/>
        <end position="248"/>
    </location>
</feature>
<feature type="region of interest" description="Disordered" evidence="2">
    <location>
        <begin position="315"/>
        <end position="358"/>
    </location>
</feature>
<accession>A0A672H2X3</accession>
<feature type="compositionally biased region" description="Polar residues" evidence="2">
    <location>
        <begin position="168"/>
        <end position="179"/>
    </location>
</feature>
<evidence type="ECO:0000313" key="3">
    <source>
        <dbReference type="Ensembl" id="ENSSFAP00005021259.1"/>
    </source>
</evidence>
<sequence>MPPCTHSWIWRTKPPFCPSHHTLSISSWHTSLCVLLGLEAAHQGRTDFSTCLPSHRLICPPSSDRQSEYSYLPPGLGYTSRYIPYSVAENISLQQIPIQGKGPVYPHPMLLGGGPFYTTHITPKHGLSYGVHPYQTSQEMVPTVLPIYNKDELENRSNHQDKIFNVDSYRNQETPSSHASNKEKEKSSNQTTKASGKSHTAVREDIVCIDLVHDELDEDISRKCNSSEQGADARCHTQDKEPLKGSPLGRGIDRLPGLFCEPTLFSGTPTFRSVNSQCANGDSCNLQSTCTNRTLTIPMSGGHFSECPTCPQFPPPGGSFRRTPEPPVNKDSSSLCGDHAQEDSGIQHGSDLLEDEDDGASCGRSRRCGLAKRIENSSGYVGDRFKCVTTELYADSSQLSREQRALQVSHLRLL</sequence>
<dbReference type="GO" id="GO:0005634">
    <property type="term" value="C:nucleus"/>
    <property type="evidence" value="ECO:0007669"/>
    <property type="project" value="TreeGrafter"/>
</dbReference>
<dbReference type="GO" id="GO:0003714">
    <property type="term" value="F:transcription corepressor activity"/>
    <property type="evidence" value="ECO:0007669"/>
    <property type="project" value="TreeGrafter"/>
</dbReference>
<keyword evidence="4" id="KW-1185">Reference proteome</keyword>
<name>A0A672H2X3_SALFA</name>
<feature type="region of interest" description="Disordered" evidence="2">
    <location>
        <begin position="163"/>
        <end position="199"/>
    </location>
</feature>
<comment type="similarity">
    <text evidence="1">Belongs to the BCOR family.</text>
</comment>
<dbReference type="OMA" id="RINQASH"/>
<reference evidence="3" key="1">
    <citation type="submission" date="2025-08" db="UniProtKB">
        <authorList>
            <consortium name="Ensembl"/>
        </authorList>
    </citation>
    <scope>IDENTIFICATION</scope>
</reference>
<organism evidence="3 4">
    <name type="scientific">Salarias fasciatus</name>
    <name type="common">Jewelled blenny</name>
    <name type="synonym">Blennius fasciatus</name>
    <dbReference type="NCBI Taxonomy" id="181472"/>
    <lineage>
        <taxon>Eukaryota</taxon>
        <taxon>Metazoa</taxon>
        <taxon>Chordata</taxon>
        <taxon>Craniata</taxon>
        <taxon>Vertebrata</taxon>
        <taxon>Euteleostomi</taxon>
        <taxon>Actinopterygii</taxon>
        <taxon>Neopterygii</taxon>
        <taxon>Teleostei</taxon>
        <taxon>Neoteleostei</taxon>
        <taxon>Acanthomorphata</taxon>
        <taxon>Ovalentaria</taxon>
        <taxon>Blenniimorphae</taxon>
        <taxon>Blenniiformes</taxon>
        <taxon>Blennioidei</taxon>
        <taxon>Blenniidae</taxon>
        <taxon>Salariinae</taxon>
        <taxon>Salarias</taxon>
    </lineage>
</organism>
<dbReference type="GO" id="GO:0000122">
    <property type="term" value="P:negative regulation of transcription by RNA polymerase II"/>
    <property type="evidence" value="ECO:0007669"/>
    <property type="project" value="TreeGrafter"/>
</dbReference>
<feature type="compositionally biased region" description="Polar residues" evidence="2">
    <location>
        <begin position="188"/>
        <end position="198"/>
    </location>
</feature>
<protein>
    <recommendedName>
        <fullName evidence="5">BCL6 corepressor</fullName>
    </recommendedName>
</protein>
<reference evidence="3" key="2">
    <citation type="submission" date="2025-09" db="UniProtKB">
        <authorList>
            <consortium name="Ensembl"/>
        </authorList>
    </citation>
    <scope>IDENTIFICATION</scope>
</reference>
<feature type="compositionally biased region" description="Basic and acidic residues" evidence="2">
    <location>
        <begin position="231"/>
        <end position="243"/>
    </location>
</feature>